<name>A0ABT8SBG7_9BURK</name>
<dbReference type="EMBL" id="JAUKVY010000026">
    <property type="protein sequence ID" value="MDO1536261.1"/>
    <property type="molecule type" value="Genomic_DNA"/>
</dbReference>
<dbReference type="RefSeq" id="WP_301814257.1">
    <property type="nucleotide sequence ID" value="NZ_JAUJZH010000026.1"/>
</dbReference>
<comment type="caution">
    <text evidence="2">The sequence shown here is derived from an EMBL/GenBank/DDBJ whole genome shotgun (WGS) entry which is preliminary data.</text>
</comment>
<gene>
    <name evidence="2" type="ORF">Q2T77_28635</name>
</gene>
<protein>
    <recommendedName>
        <fullName evidence="4">Lysine transporter LysE</fullName>
    </recommendedName>
</protein>
<evidence type="ECO:0008006" key="4">
    <source>
        <dbReference type="Google" id="ProtNLM"/>
    </source>
</evidence>
<keyword evidence="1" id="KW-0812">Transmembrane</keyword>
<evidence type="ECO:0000256" key="1">
    <source>
        <dbReference type="SAM" id="Phobius"/>
    </source>
</evidence>
<accession>A0ABT8SBG7</accession>
<sequence length="50" mass="5784">MLSHAFYVLLARGMKHRFSDLRRVRLFNRIAGAAFVLLGLGLLRLRSRVD</sequence>
<evidence type="ECO:0000313" key="2">
    <source>
        <dbReference type="EMBL" id="MDO1536261.1"/>
    </source>
</evidence>
<reference evidence="2" key="1">
    <citation type="submission" date="2023-06" db="EMBL/GenBank/DDBJ databases">
        <authorList>
            <person name="Jiang Y."/>
            <person name="Liu Q."/>
        </authorList>
    </citation>
    <scope>NUCLEOTIDE SEQUENCE</scope>
    <source>
        <strain evidence="2">CGMCC 1.12090</strain>
    </source>
</reference>
<evidence type="ECO:0000313" key="3">
    <source>
        <dbReference type="Proteomes" id="UP001169027"/>
    </source>
</evidence>
<organism evidence="2 3">
    <name type="scientific">Variovorax ginsengisoli</name>
    <dbReference type="NCBI Taxonomy" id="363844"/>
    <lineage>
        <taxon>Bacteria</taxon>
        <taxon>Pseudomonadati</taxon>
        <taxon>Pseudomonadota</taxon>
        <taxon>Betaproteobacteria</taxon>
        <taxon>Burkholderiales</taxon>
        <taxon>Comamonadaceae</taxon>
        <taxon>Variovorax</taxon>
    </lineage>
</organism>
<keyword evidence="1" id="KW-0472">Membrane</keyword>
<keyword evidence="1" id="KW-1133">Transmembrane helix</keyword>
<feature type="transmembrane region" description="Helical" evidence="1">
    <location>
        <begin position="26"/>
        <end position="45"/>
    </location>
</feature>
<proteinExistence type="predicted"/>
<dbReference type="Proteomes" id="UP001169027">
    <property type="component" value="Unassembled WGS sequence"/>
</dbReference>
<keyword evidence="3" id="KW-1185">Reference proteome</keyword>